<dbReference type="EMBL" id="MU863637">
    <property type="protein sequence ID" value="KAK4101036.1"/>
    <property type="molecule type" value="Genomic_DNA"/>
</dbReference>
<accession>A0AAN6T1Q1</accession>
<proteinExistence type="predicted"/>
<dbReference type="AlphaFoldDB" id="A0AAN6T1Q1"/>
<dbReference type="Proteomes" id="UP001305647">
    <property type="component" value="Unassembled WGS sequence"/>
</dbReference>
<evidence type="ECO:0000313" key="1">
    <source>
        <dbReference type="EMBL" id="KAK4101036.1"/>
    </source>
</evidence>
<organism evidence="1 2">
    <name type="scientific">Parathielavia hyrcaniae</name>
    <dbReference type="NCBI Taxonomy" id="113614"/>
    <lineage>
        <taxon>Eukaryota</taxon>
        <taxon>Fungi</taxon>
        <taxon>Dikarya</taxon>
        <taxon>Ascomycota</taxon>
        <taxon>Pezizomycotina</taxon>
        <taxon>Sordariomycetes</taxon>
        <taxon>Sordariomycetidae</taxon>
        <taxon>Sordariales</taxon>
        <taxon>Chaetomiaceae</taxon>
        <taxon>Parathielavia</taxon>
    </lineage>
</organism>
<reference evidence="1" key="1">
    <citation type="journal article" date="2023" name="Mol. Phylogenet. Evol.">
        <title>Genome-scale phylogeny and comparative genomics of the fungal order Sordariales.</title>
        <authorList>
            <person name="Hensen N."/>
            <person name="Bonometti L."/>
            <person name="Westerberg I."/>
            <person name="Brannstrom I.O."/>
            <person name="Guillou S."/>
            <person name="Cros-Aarteil S."/>
            <person name="Calhoun S."/>
            <person name="Haridas S."/>
            <person name="Kuo A."/>
            <person name="Mondo S."/>
            <person name="Pangilinan J."/>
            <person name="Riley R."/>
            <person name="LaButti K."/>
            <person name="Andreopoulos B."/>
            <person name="Lipzen A."/>
            <person name="Chen C."/>
            <person name="Yan M."/>
            <person name="Daum C."/>
            <person name="Ng V."/>
            <person name="Clum A."/>
            <person name="Steindorff A."/>
            <person name="Ohm R.A."/>
            <person name="Martin F."/>
            <person name="Silar P."/>
            <person name="Natvig D.O."/>
            <person name="Lalanne C."/>
            <person name="Gautier V."/>
            <person name="Ament-Velasquez S.L."/>
            <person name="Kruys A."/>
            <person name="Hutchinson M.I."/>
            <person name="Powell A.J."/>
            <person name="Barry K."/>
            <person name="Miller A.N."/>
            <person name="Grigoriev I.V."/>
            <person name="Debuchy R."/>
            <person name="Gladieux P."/>
            <person name="Hiltunen Thoren M."/>
            <person name="Johannesson H."/>
        </authorList>
    </citation>
    <scope>NUCLEOTIDE SEQUENCE</scope>
    <source>
        <strain evidence="1">CBS 757.83</strain>
    </source>
</reference>
<keyword evidence="2" id="KW-1185">Reference proteome</keyword>
<protein>
    <submittedName>
        <fullName evidence="1">Uncharacterized protein</fullName>
    </submittedName>
</protein>
<reference evidence="1" key="2">
    <citation type="submission" date="2023-05" db="EMBL/GenBank/DDBJ databases">
        <authorList>
            <consortium name="Lawrence Berkeley National Laboratory"/>
            <person name="Steindorff A."/>
            <person name="Hensen N."/>
            <person name="Bonometti L."/>
            <person name="Westerberg I."/>
            <person name="Brannstrom I.O."/>
            <person name="Guillou S."/>
            <person name="Cros-Aarteil S."/>
            <person name="Calhoun S."/>
            <person name="Haridas S."/>
            <person name="Kuo A."/>
            <person name="Mondo S."/>
            <person name="Pangilinan J."/>
            <person name="Riley R."/>
            <person name="Labutti K."/>
            <person name="Andreopoulos B."/>
            <person name="Lipzen A."/>
            <person name="Chen C."/>
            <person name="Yanf M."/>
            <person name="Daum C."/>
            <person name="Ng V."/>
            <person name="Clum A."/>
            <person name="Ohm R."/>
            <person name="Martin F."/>
            <person name="Silar P."/>
            <person name="Natvig D."/>
            <person name="Lalanne C."/>
            <person name="Gautier V."/>
            <person name="Ament-Velasquez S.L."/>
            <person name="Kruys A."/>
            <person name="Hutchinson M.I."/>
            <person name="Powell A.J."/>
            <person name="Barry K."/>
            <person name="Miller A.N."/>
            <person name="Grigoriev I.V."/>
            <person name="Debuchy R."/>
            <person name="Gladieux P."/>
            <person name="Thoren M.H."/>
            <person name="Johannesson H."/>
        </authorList>
    </citation>
    <scope>NUCLEOTIDE SEQUENCE</scope>
    <source>
        <strain evidence="1">CBS 757.83</strain>
    </source>
</reference>
<sequence length="169" mass="19054">MFLLVASGRTHPDQRLGYQHLARAAASKTSNSTHLPVARLFSDSVSDRSDTRKVIATRKNRPIQFVIPTQAVSQSPPKSALVQPCPGADLFLNLRPVVQGLATQVHPTASRHIRQIFCFGFDCCWIRQFVWMNGVLQFQQLFLDNARIALGDHFIFSIISWRPLKGTRE</sequence>
<comment type="caution">
    <text evidence="1">The sequence shown here is derived from an EMBL/GenBank/DDBJ whole genome shotgun (WGS) entry which is preliminary data.</text>
</comment>
<gene>
    <name evidence="1" type="ORF">N658DRAFT_78023</name>
</gene>
<evidence type="ECO:0000313" key="2">
    <source>
        <dbReference type="Proteomes" id="UP001305647"/>
    </source>
</evidence>
<name>A0AAN6T1Q1_9PEZI</name>